<keyword evidence="1" id="KW-0472">Membrane</keyword>
<dbReference type="EMBL" id="BJXC01000003">
    <property type="protein sequence ID" value="GEM50970.1"/>
    <property type="molecule type" value="Genomic_DNA"/>
</dbReference>
<organism evidence="2 3">
    <name type="scientific">Empedobacter brevis NBRC 14943 = ATCC 43319</name>
    <dbReference type="NCBI Taxonomy" id="1218108"/>
    <lineage>
        <taxon>Bacteria</taxon>
        <taxon>Pseudomonadati</taxon>
        <taxon>Bacteroidota</taxon>
        <taxon>Flavobacteriia</taxon>
        <taxon>Flavobacteriales</taxon>
        <taxon>Weeksellaceae</taxon>
        <taxon>Empedobacter</taxon>
    </lineage>
</organism>
<keyword evidence="1" id="KW-1133">Transmembrane helix</keyword>
<gene>
    <name evidence="2" type="ORF">EB1_07600</name>
</gene>
<dbReference type="AlphaFoldDB" id="A0A511NDT6"/>
<evidence type="ECO:0008006" key="4">
    <source>
        <dbReference type="Google" id="ProtNLM"/>
    </source>
</evidence>
<dbReference type="Pfam" id="PF09527">
    <property type="entry name" value="ATPase_gene1"/>
    <property type="match status" value="1"/>
</dbReference>
<reference evidence="2 3" key="1">
    <citation type="submission" date="2019-07" db="EMBL/GenBank/DDBJ databases">
        <title>Whole genome shotgun sequence of Empedobacter brevis NBRC 14943.</title>
        <authorList>
            <person name="Hosoyama A."/>
            <person name="Uohara A."/>
            <person name="Ohji S."/>
            <person name="Ichikawa N."/>
        </authorList>
    </citation>
    <scope>NUCLEOTIDE SEQUENCE [LARGE SCALE GENOMIC DNA]</scope>
    <source>
        <strain evidence="2 3">NBRC 14943</strain>
    </source>
</reference>
<evidence type="ECO:0000313" key="2">
    <source>
        <dbReference type="EMBL" id="GEM50970.1"/>
    </source>
</evidence>
<dbReference type="GeneID" id="84649289"/>
<keyword evidence="1" id="KW-0812">Transmembrane</keyword>
<sequence length="71" mass="8039">MKQNRKTEGVNQYLKFSAMGMQMAAVIALFTWLGTILDKKFETEQPLWTAGLSLLGVFAGLYLMLKQLPKK</sequence>
<dbReference type="InterPro" id="IPR032820">
    <property type="entry name" value="ATPase_put"/>
</dbReference>
<keyword evidence="3" id="KW-1185">Reference proteome</keyword>
<feature type="transmembrane region" description="Helical" evidence="1">
    <location>
        <begin position="47"/>
        <end position="65"/>
    </location>
</feature>
<dbReference type="OrthoDB" id="9798708at2"/>
<accession>A0A511NDT6</accession>
<dbReference type="RefSeq" id="WP_019974577.1">
    <property type="nucleotide sequence ID" value="NZ_BJXC01000003.1"/>
</dbReference>
<dbReference type="Proteomes" id="UP000321245">
    <property type="component" value="Unassembled WGS sequence"/>
</dbReference>
<feature type="transmembrane region" description="Helical" evidence="1">
    <location>
        <begin position="12"/>
        <end position="35"/>
    </location>
</feature>
<name>A0A511NDT6_9FLAO</name>
<evidence type="ECO:0000313" key="3">
    <source>
        <dbReference type="Proteomes" id="UP000321245"/>
    </source>
</evidence>
<proteinExistence type="predicted"/>
<protein>
    <recommendedName>
        <fullName evidence="4">F0F1-ATPase subunit</fullName>
    </recommendedName>
</protein>
<evidence type="ECO:0000256" key="1">
    <source>
        <dbReference type="SAM" id="Phobius"/>
    </source>
</evidence>
<comment type="caution">
    <text evidence="2">The sequence shown here is derived from an EMBL/GenBank/DDBJ whole genome shotgun (WGS) entry which is preliminary data.</text>
</comment>
<dbReference type="STRING" id="1218108.GCA_000382425_01068"/>